<organism evidence="2 3">
    <name type="scientific">Paxillus rubicundulus Ve08.2h10</name>
    <dbReference type="NCBI Taxonomy" id="930991"/>
    <lineage>
        <taxon>Eukaryota</taxon>
        <taxon>Fungi</taxon>
        <taxon>Dikarya</taxon>
        <taxon>Basidiomycota</taxon>
        <taxon>Agaricomycotina</taxon>
        <taxon>Agaricomycetes</taxon>
        <taxon>Agaricomycetidae</taxon>
        <taxon>Boletales</taxon>
        <taxon>Paxilineae</taxon>
        <taxon>Paxillaceae</taxon>
        <taxon>Paxillus</taxon>
    </lineage>
</organism>
<dbReference type="HOGENOM" id="CLU_2126982_0_0_1"/>
<proteinExistence type="predicted"/>
<feature type="region of interest" description="Disordered" evidence="1">
    <location>
        <begin position="78"/>
        <end position="102"/>
    </location>
</feature>
<evidence type="ECO:0000313" key="3">
    <source>
        <dbReference type="Proteomes" id="UP000054538"/>
    </source>
</evidence>
<feature type="non-terminal residue" evidence="2">
    <location>
        <position position="1"/>
    </location>
</feature>
<dbReference type="EMBL" id="KN825189">
    <property type="protein sequence ID" value="KIK93391.1"/>
    <property type="molecule type" value="Genomic_DNA"/>
</dbReference>
<reference evidence="3" key="2">
    <citation type="submission" date="2015-01" db="EMBL/GenBank/DDBJ databases">
        <title>Evolutionary Origins and Diversification of the Mycorrhizal Mutualists.</title>
        <authorList>
            <consortium name="DOE Joint Genome Institute"/>
            <consortium name="Mycorrhizal Genomics Consortium"/>
            <person name="Kohler A."/>
            <person name="Kuo A."/>
            <person name="Nagy L.G."/>
            <person name="Floudas D."/>
            <person name="Copeland A."/>
            <person name="Barry K.W."/>
            <person name="Cichocki N."/>
            <person name="Veneault-Fourrey C."/>
            <person name="LaButti K."/>
            <person name="Lindquist E.A."/>
            <person name="Lipzen A."/>
            <person name="Lundell T."/>
            <person name="Morin E."/>
            <person name="Murat C."/>
            <person name="Riley R."/>
            <person name="Ohm R."/>
            <person name="Sun H."/>
            <person name="Tunlid A."/>
            <person name="Henrissat B."/>
            <person name="Grigoriev I.V."/>
            <person name="Hibbett D.S."/>
            <person name="Martin F."/>
        </authorList>
    </citation>
    <scope>NUCLEOTIDE SEQUENCE [LARGE SCALE GENOMIC DNA]</scope>
    <source>
        <strain evidence="3">Ve08.2h10</strain>
    </source>
</reference>
<feature type="non-terminal residue" evidence="2">
    <location>
        <position position="102"/>
    </location>
</feature>
<evidence type="ECO:0000256" key="1">
    <source>
        <dbReference type="SAM" id="MobiDB-lite"/>
    </source>
</evidence>
<accession>A0A0D0DVB9</accession>
<protein>
    <submittedName>
        <fullName evidence="2">Uncharacterized protein</fullName>
    </submittedName>
</protein>
<dbReference type="Proteomes" id="UP000054538">
    <property type="component" value="Unassembled WGS sequence"/>
</dbReference>
<dbReference type="InParanoid" id="A0A0D0DVB9"/>
<reference evidence="2 3" key="1">
    <citation type="submission" date="2014-04" db="EMBL/GenBank/DDBJ databases">
        <authorList>
            <consortium name="DOE Joint Genome Institute"/>
            <person name="Kuo A."/>
            <person name="Kohler A."/>
            <person name="Jargeat P."/>
            <person name="Nagy L.G."/>
            <person name="Floudas D."/>
            <person name="Copeland A."/>
            <person name="Barry K.W."/>
            <person name="Cichocki N."/>
            <person name="Veneault-Fourrey C."/>
            <person name="LaButti K."/>
            <person name="Lindquist E.A."/>
            <person name="Lipzen A."/>
            <person name="Lundell T."/>
            <person name="Morin E."/>
            <person name="Murat C."/>
            <person name="Sun H."/>
            <person name="Tunlid A."/>
            <person name="Henrissat B."/>
            <person name="Grigoriev I.V."/>
            <person name="Hibbett D.S."/>
            <person name="Martin F."/>
            <person name="Nordberg H.P."/>
            <person name="Cantor M.N."/>
            <person name="Hua S.X."/>
        </authorList>
    </citation>
    <scope>NUCLEOTIDE SEQUENCE [LARGE SCALE GENOMIC DNA]</scope>
    <source>
        <strain evidence="2 3">Ve08.2h10</strain>
    </source>
</reference>
<dbReference type="OrthoDB" id="3267098at2759"/>
<gene>
    <name evidence="2" type="ORF">PAXRUDRAFT_107608</name>
</gene>
<keyword evidence="3" id="KW-1185">Reference proteome</keyword>
<dbReference type="AlphaFoldDB" id="A0A0D0DVB9"/>
<sequence>IHLIPAFTYSVMKDLLRPSFICQQKGLVGWDDDWHYFYVNSLVDCDMFIQLCSGGIRHKATCDWDEFLQHEGCKSLNGSEMAQEDSDIEMDKGGEEAKDDFE</sequence>
<evidence type="ECO:0000313" key="2">
    <source>
        <dbReference type="EMBL" id="KIK93391.1"/>
    </source>
</evidence>
<name>A0A0D0DVB9_9AGAM</name>